<comment type="similarity">
    <text evidence="12">Belongs to the phosphatidylserine decarboxylase family. PSD-B subfamily. Prokaryotic type I sub-subfamily.</text>
</comment>
<dbReference type="EC" id="4.1.1.65" evidence="12"/>
<keyword evidence="5 12" id="KW-0443">Lipid metabolism</keyword>
<dbReference type="GO" id="GO:0006646">
    <property type="term" value="P:phosphatidylethanolamine biosynthetic process"/>
    <property type="evidence" value="ECO:0007669"/>
    <property type="project" value="UniProtKB-UniRule"/>
</dbReference>
<comment type="pathway">
    <text evidence="12">Phospholipid metabolism; phosphatidylethanolamine biosynthesis; phosphatidylethanolamine from CDP-diacylglycerol: step 2/2.</text>
</comment>
<keyword evidence="8 12" id="KW-0594">Phospholipid biosynthesis</keyword>
<sequence length="292" mass="33664">MRIKDIFLLIGQFLLPHHLISKFFFFAANCRVVWLKNLMILSFIKKYDIDLTYCDIKKYDDYTCFNDFFTRSIKTQNRLLNKKNNISSILSPADGFISQFGRIYNNSIIQAKNHKYSVASLLGNDSLDYIKFSDGNFINIYLSPKNYHRVHMPFDATLTKIKYIPGKLFSVNPTVVKYVPNLFARNERVICLFDSINGPIAIVLVGSMIVSSIETVWTGLVKPKSLLSKPFTFHRQDLIKPLTLNKGDEMARFQLGSTVIVLFGSNENIRWDYSLSEQSEILFGQEIGNFIF</sequence>
<dbReference type="PATRIC" id="fig|1208918.3.peg.337"/>
<evidence type="ECO:0000256" key="7">
    <source>
        <dbReference type="ARBA" id="ARBA00023145"/>
    </source>
</evidence>
<feature type="chain" id="PRO_5023294939" description="Phosphatidylserine decarboxylase alpha chain" evidence="12">
    <location>
        <begin position="257"/>
        <end position="292"/>
    </location>
</feature>
<name>M1L4L1_9PROT</name>
<feature type="site" description="Cleavage (non-hydrolytic); by autocatalysis" evidence="12">
    <location>
        <begin position="256"/>
        <end position="257"/>
    </location>
</feature>
<evidence type="ECO:0000256" key="2">
    <source>
        <dbReference type="ARBA" id="ARBA00022475"/>
    </source>
</evidence>
<dbReference type="PANTHER" id="PTHR10067">
    <property type="entry name" value="PHOSPHATIDYLSERINE DECARBOXYLASE"/>
    <property type="match status" value="1"/>
</dbReference>
<evidence type="ECO:0000256" key="5">
    <source>
        <dbReference type="ARBA" id="ARBA00023098"/>
    </source>
</evidence>
<evidence type="ECO:0000256" key="1">
    <source>
        <dbReference type="ARBA" id="ARBA00005189"/>
    </source>
</evidence>
<gene>
    <name evidence="12" type="primary">psd</name>
    <name evidence="13" type="ORF">CDEE_0614</name>
</gene>
<reference evidence="13 14" key="1">
    <citation type="journal article" date="2013" name="Genome Biol. Evol.">
        <title>Genome evolution and phylogenomic analysis of candidatus kinetoplastibacterium, the betaproteobacterial endosymbionts of strigomonas and angomonas.</title>
        <authorList>
            <person name="Alves J.M."/>
            <person name="Serrano M.G."/>
            <person name="Maia da Silva F."/>
            <person name="Voegtly L.J."/>
            <person name="Matveyev A.V."/>
            <person name="Teixeira M.M."/>
            <person name="Camargo E.P."/>
            <person name="Buck G.A."/>
        </authorList>
    </citation>
    <scope>NUCLEOTIDE SEQUENCE [LARGE SCALE GENOMIC DNA]</scope>
    <source>
        <strain evidence="13 14">TCC036E</strain>
    </source>
</reference>
<dbReference type="HAMAP" id="MF_00662">
    <property type="entry name" value="PS_decarb_PSD_B_type1"/>
    <property type="match status" value="1"/>
</dbReference>
<dbReference type="UniPathway" id="UPA00558">
    <property type="reaction ID" value="UER00616"/>
</dbReference>
<keyword evidence="4 12" id="KW-0210">Decarboxylase</keyword>
<dbReference type="Proteomes" id="UP000011686">
    <property type="component" value="Chromosome"/>
</dbReference>
<dbReference type="PANTHER" id="PTHR10067:SF6">
    <property type="entry name" value="PHOSPHATIDYLSERINE DECARBOXYLASE PROENZYME, MITOCHONDRIAL"/>
    <property type="match status" value="1"/>
</dbReference>
<feature type="active site" description="Charge relay system; for autoendoproteolytic cleavage activity" evidence="12">
    <location>
        <position position="94"/>
    </location>
</feature>
<keyword evidence="11 12" id="KW-0670">Pyruvate</keyword>
<keyword evidence="9 12" id="KW-0456">Lyase</keyword>
<accession>M1L4L1</accession>
<comment type="catalytic activity">
    <reaction evidence="12">
        <text>a 1,2-diacyl-sn-glycero-3-phospho-L-serine + H(+) = a 1,2-diacyl-sn-glycero-3-phosphoethanolamine + CO2</text>
        <dbReference type="Rhea" id="RHEA:20828"/>
        <dbReference type="ChEBI" id="CHEBI:15378"/>
        <dbReference type="ChEBI" id="CHEBI:16526"/>
        <dbReference type="ChEBI" id="CHEBI:57262"/>
        <dbReference type="ChEBI" id="CHEBI:64612"/>
        <dbReference type="EC" id="4.1.1.65"/>
    </reaction>
</comment>
<keyword evidence="3 12" id="KW-0444">Lipid biosynthesis</keyword>
<organism evidence="13 14">
    <name type="scientific">Candidatus Kinetoplastidibacterium crithidiae TCC036E</name>
    <dbReference type="NCBI Taxonomy" id="1208918"/>
    <lineage>
        <taxon>Bacteria</taxon>
        <taxon>Pseudomonadati</taxon>
        <taxon>Pseudomonadota</taxon>
        <taxon>Betaproteobacteria</taxon>
        <taxon>Candidatus Kinetoplastidibacterium</taxon>
    </lineage>
</organism>
<dbReference type="Pfam" id="PF02666">
    <property type="entry name" value="PS_Dcarbxylase"/>
    <property type="match status" value="1"/>
</dbReference>
<dbReference type="GO" id="GO:0004609">
    <property type="term" value="F:phosphatidylserine decarboxylase activity"/>
    <property type="evidence" value="ECO:0007669"/>
    <property type="project" value="UniProtKB-UniRule"/>
</dbReference>
<dbReference type="KEGG" id="kct:CDEE_0614"/>
<keyword evidence="14" id="KW-1185">Reference proteome</keyword>
<comment type="pathway">
    <text evidence="1">Lipid metabolism.</text>
</comment>
<comment type="subcellular location">
    <subcellularLocation>
        <location evidence="12">Cell membrane</location>
        <topology evidence="12">Peripheral membrane protein</topology>
    </subcellularLocation>
</comment>
<comment type="PTM">
    <text evidence="12">Is synthesized initially as an inactive proenzyme. Formation of the active enzyme involves a self-maturation process in which the active site pyruvoyl group is generated from an internal serine residue via an autocatalytic post-translational modification. Two non-identical subunits are generated from the proenzyme in this reaction, and the pyruvate is formed at the N-terminus of the alpha chain, which is derived from the carboxyl end of the proenzyme. The autoendoproteolytic cleavage occurs by a canonical serine protease mechanism, in which the side chain hydroxyl group of the serine supplies its oxygen atom to form the C-terminus of the beta chain, while the remainder of the serine residue undergoes an oxidative deamination to produce ammonia and the pyruvoyl prosthetic group on the alpha chain. During this reaction, the Ser that is part of the protease active site of the proenzyme becomes the pyruvoyl prosthetic group, which constitutes an essential element of the active site of the mature decarboxylase.</text>
</comment>
<evidence type="ECO:0000313" key="13">
    <source>
        <dbReference type="EMBL" id="AGF47638.1"/>
    </source>
</evidence>
<evidence type="ECO:0000256" key="10">
    <source>
        <dbReference type="ARBA" id="ARBA00023264"/>
    </source>
</evidence>
<evidence type="ECO:0000256" key="4">
    <source>
        <dbReference type="ARBA" id="ARBA00022793"/>
    </source>
</evidence>
<dbReference type="EMBL" id="CP003804">
    <property type="protein sequence ID" value="AGF47638.1"/>
    <property type="molecule type" value="Genomic_DNA"/>
</dbReference>
<dbReference type="HOGENOM" id="CLU_029061_4_1_4"/>
<comment type="cofactor">
    <cofactor evidence="12">
        <name>pyruvate</name>
        <dbReference type="ChEBI" id="CHEBI:15361"/>
    </cofactor>
    <text evidence="12">Binds 1 pyruvoyl group covalently per subunit.</text>
</comment>
<evidence type="ECO:0000256" key="6">
    <source>
        <dbReference type="ARBA" id="ARBA00023136"/>
    </source>
</evidence>
<dbReference type="InterPro" id="IPR033178">
    <property type="entry name" value="PSD_type1_pro"/>
</dbReference>
<keyword evidence="10 12" id="KW-1208">Phospholipid metabolism</keyword>
<protein>
    <recommendedName>
        <fullName evidence="12">Phosphatidylserine decarboxylase proenzyme</fullName>
        <ecNumber evidence="12">4.1.1.65</ecNumber>
    </recommendedName>
    <component>
        <recommendedName>
            <fullName evidence="12">Phosphatidylserine decarboxylase alpha chain</fullName>
        </recommendedName>
    </component>
    <component>
        <recommendedName>
            <fullName evidence="12">Phosphatidylserine decarboxylase beta chain</fullName>
        </recommendedName>
    </component>
</protein>
<feature type="modified residue" description="Pyruvic acid (Ser); by autocatalysis" evidence="12">
    <location>
        <position position="257"/>
    </location>
</feature>
<keyword evidence="6 12" id="KW-0472">Membrane</keyword>
<dbReference type="NCBIfam" id="TIGR00163">
    <property type="entry name" value="PS_decarb"/>
    <property type="match status" value="1"/>
</dbReference>
<evidence type="ECO:0000256" key="12">
    <source>
        <dbReference type="HAMAP-Rule" id="MF_00662"/>
    </source>
</evidence>
<comment type="function">
    <text evidence="12">Catalyzes the formation of phosphatidylethanolamine (PtdEtn) from phosphatidylserine (PtdSer).</text>
</comment>
<dbReference type="InterPro" id="IPR033177">
    <property type="entry name" value="PSD-B"/>
</dbReference>
<evidence type="ECO:0000256" key="9">
    <source>
        <dbReference type="ARBA" id="ARBA00023239"/>
    </source>
</evidence>
<keyword evidence="2 12" id="KW-1003">Cell membrane</keyword>
<dbReference type="STRING" id="1208918.CDEE_0614"/>
<dbReference type="InterPro" id="IPR003817">
    <property type="entry name" value="PS_Dcarbxylase"/>
</dbReference>
<dbReference type="RefSeq" id="WP_015238529.1">
    <property type="nucleotide sequence ID" value="NC_020283.1"/>
</dbReference>
<comment type="subunit">
    <text evidence="12">Heterodimer of a large membrane-associated beta subunit and a small pyruvoyl-containing alpha subunit.</text>
</comment>
<keyword evidence="7 12" id="KW-0865">Zymogen</keyword>
<dbReference type="GO" id="GO:0005886">
    <property type="term" value="C:plasma membrane"/>
    <property type="evidence" value="ECO:0007669"/>
    <property type="project" value="UniProtKB-SubCell"/>
</dbReference>
<feature type="active site" description="Charge relay system; for autoendoproteolytic cleavage activity" evidence="12">
    <location>
        <position position="257"/>
    </location>
</feature>
<proteinExistence type="inferred from homology"/>
<dbReference type="eggNOG" id="COG0688">
    <property type="taxonomic scope" value="Bacteria"/>
</dbReference>
<evidence type="ECO:0000256" key="3">
    <source>
        <dbReference type="ARBA" id="ARBA00022516"/>
    </source>
</evidence>
<evidence type="ECO:0000256" key="8">
    <source>
        <dbReference type="ARBA" id="ARBA00023209"/>
    </source>
</evidence>
<feature type="active site" description="Charge relay system; for autoendoproteolytic cleavage activity" evidence="12">
    <location>
        <position position="151"/>
    </location>
</feature>
<feature type="chain" id="PRO_5023294940" description="Phosphatidylserine decarboxylase beta chain" evidence="12">
    <location>
        <begin position="1"/>
        <end position="256"/>
    </location>
</feature>
<feature type="active site" description="Schiff-base intermediate with substrate; via pyruvic acid; for decarboxylase activity" evidence="12">
    <location>
        <position position="257"/>
    </location>
</feature>
<dbReference type="AlphaFoldDB" id="M1L4L1"/>
<evidence type="ECO:0000313" key="14">
    <source>
        <dbReference type="Proteomes" id="UP000011686"/>
    </source>
</evidence>
<evidence type="ECO:0000256" key="11">
    <source>
        <dbReference type="ARBA" id="ARBA00023317"/>
    </source>
</evidence>